<reference key="1">
    <citation type="submission" date="2010-11" db="EMBL/GenBank/DDBJ databases">
        <title>The complete sequence of chromosome of Isophaera pallida ATCC 43644.</title>
        <authorList>
            <consortium name="US DOE Joint Genome Institute (JGI-PGF)"/>
            <person name="Lucas S."/>
            <person name="Copeland A."/>
            <person name="Lapidus A."/>
            <person name="Bruce D."/>
            <person name="Goodwin L."/>
            <person name="Pitluck S."/>
            <person name="Kyrpides N."/>
            <person name="Mavromatis K."/>
            <person name="Pagani I."/>
            <person name="Ivanova N."/>
            <person name="Saunders E."/>
            <person name="Brettin T."/>
            <person name="Detter J.C."/>
            <person name="Han C."/>
            <person name="Tapia R."/>
            <person name="Land M."/>
            <person name="Hauser L."/>
            <person name="Markowitz V."/>
            <person name="Cheng J.-F."/>
            <person name="Hugenholtz P."/>
            <person name="Woyke T."/>
            <person name="Wu D."/>
            <person name="Eisen J.A."/>
        </authorList>
    </citation>
    <scope>NUCLEOTIDE SEQUENCE</scope>
    <source>
        <strain>ATCC 43644</strain>
    </source>
</reference>
<protein>
    <recommendedName>
        <fullName evidence="2">VWFA domain-containing protein</fullName>
    </recommendedName>
</protein>
<feature type="domain" description="VWFA" evidence="2">
    <location>
        <begin position="285"/>
        <end position="427"/>
    </location>
</feature>
<dbReference type="HOGENOM" id="CLU_025259_0_0_0"/>
<proteinExistence type="predicted"/>
<dbReference type="Proteomes" id="UP000008631">
    <property type="component" value="Chromosome"/>
</dbReference>
<dbReference type="EMBL" id="CP002353">
    <property type="protein sequence ID" value="ADV60632.1"/>
    <property type="molecule type" value="Genomic_DNA"/>
</dbReference>
<evidence type="ECO:0000259" key="2">
    <source>
        <dbReference type="PROSITE" id="PS50234"/>
    </source>
</evidence>
<dbReference type="STRING" id="575540.Isop_0035"/>
<keyword evidence="4" id="KW-1185">Reference proteome</keyword>
<dbReference type="CDD" id="cd00198">
    <property type="entry name" value="vWFA"/>
    <property type="match status" value="1"/>
</dbReference>
<feature type="compositionally biased region" description="Basic and acidic residues" evidence="1">
    <location>
        <begin position="48"/>
        <end position="60"/>
    </location>
</feature>
<dbReference type="InParanoid" id="E8R4P1"/>
<dbReference type="OrthoDB" id="239512at2"/>
<gene>
    <name evidence="3" type="ordered locus">Isop_0035</name>
</gene>
<evidence type="ECO:0000313" key="4">
    <source>
        <dbReference type="Proteomes" id="UP000008631"/>
    </source>
</evidence>
<dbReference type="KEGG" id="ipa:Isop_0035"/>
<sequence length="742" mass="81351">MSLHPPDSAVMARAAGSDANASPVPALPVDPAPMCRTASQNGGRTKISRVDHNRSAEPRRGSALVVEPSALPEGDLGDVVGSSTDRGRRTSEGIKLGVTLDPEDNPAATANVPSPPPATKARPETESDEAPPVISRLDLKVLAFSALIHIALLLATGLLVVHTADVELPIQLTSTNTDTIVPETDRLELESLTTEAVGGLDAIAAGSFAPAVGAPAQVANPVVEQAARMPNPNVEIADIPLPRAEESNLMLNVQGSGAEHVGGAEGAVDRVAMEILRRLERGPVLVVWALDASGSLYEERQRLSKYIGQVYQDVLKLDNEELSAGDNLLTAAVAFGRDRKVLIETPSRDLSRIREAIENVPLDKTGIESTFTTVAEIARYFGRFKRNDTRYQTLCVILTDEVGDDEERLDLAIQAARDAAMPVYVLGSAALFGQVLGMVPYTDPESGQHYPALPVRQGPESIRNEMINLPFWNRGQDALHLDSGFGPYALSRLCGATGGIYFITRLGATKVQFDPARMREYKPDWVSIPEYEVMLAKNPLRMAVVQAAQITQQRLPGRPSLTFPPTGTDAFNTAMRENQFRADRTRITVDEALEPILKVAKLRDREPSKRWQAHYDLARGRLMAMKIRCFEYNSACARMKIDPLKFKNPNSNAWRLVPDNQVRFSDQAAKAAEQARELLKRVETEHAGTPWAYLARLELEEPLGFRWEETYVEPPQRNDNPPNRKNTPKKAEMARPPEPPKI</sequence>
<dbReference type="eggNOG" id="COG2304">
    <property type="taxonomic scope" value="Bacteria"/>
</dbReference>
<dbReference type="Gene3D" id="3.40.50.410">
    <property type="entry name" value="von Willebrand factor, type A domain"/>
    <property type="match status" value="1"/>
</dbReference>
<evidence type="ECO:0000256" key="1">
    <source>
        <dbReference type="SAM" id="MobiDB-lite"/>
    </source>
</evidence>
<dbReference type="SUPFAM" id="SSF53300">
    <property type="entry name" value="vWA-like"/>
    <property type="match status" value="1"/>
</dbReference>
<dbReference type="AlphaFoldDB" id="E8R4P1"/>
<feature type="region of interest" description="Disordered" evidence="1">
    <location>
        <begin position="710"/>
        <end position="742"/>
    </location>
</feature>
<dbReference type="RefSeq" id="WP_013562921.1">
    <property type="nucleotide sequence ID" value="NC_014962.1"/>
</dbReference>
<dbReference type="InterPro" id="IPR002035">
    <property type="entry name" value="VWF_A"/>
</dbReference>
<feature type="compositionally biased region" description="Basic and acidic residues" evidence="1">
    <location>
        <begin position="729"/>
        <end position="742"/>
    </location>
</feature>
<dbReference type="InterPro" id="IPR036465">
    <property type="entry name" value="vWFA_dom_sf"/>
</dbReference>
<reference evidence="3 4" key="2">
    <citation type="journal article" date="2011" name="Stand. Genomic Sci.">
        <title>Complete genome sequence of Isosphaera pallida type strain (IS1B).</title>
        <authorList>
            <consortium name="US DOE Joint Genome Institute (JGI-PGF)"/>
            <person name="Goker M."/>
            <person name="Cleland D."/>
            <person name="Saunders E."/>
            <person name="Lapidus A."/>
            <person name="Nolan M."/>
            <person name="Lucas S."/>
            <person name="Hammon N."/>
            <person name="Deshpande S."/>
            <person name="Cheng J.F."/>
            <person name="Tapia R."/>
            <person name="Han C."/>
            <person name="Goodwin L."/>
            <person name="Pitluck S."/>
            <person name="Liolios K."/>
            <person name="Pagani I."/>
            <person name="Ivanova N."/>
            <person name="Mavromatis K."/>
            <person name="Pati A."/>
            <person name="Chen A."/>
            <person name="Palaniappan K."/>
            <person name="Land M."/>
            <person name="Hauser L."/>
            <person name="Chang Y.J."/>
            <person name="Jeffries C.D."/>
            <person name="Detter J.C."/>
            <person name="Beck B."/>
            <person name="Woyke T."/>
            <person name="Bristow J."/>
            <person name="Eisen J.A."/>
            <person name="Markowitz V."/>
            <person name="Hugenholtz P."/>
            <person name="Kyrpides N.C."/>
            <person name="Klenk H.P."/>
        </authorList>
    </citation>
    <scope>NUCLEOTIDE SEQUENCE [LARGE SCALE GENOMIC DNA]</scope>
    <source>
        <strain evidence="4">ATCC 43644 / DSM 9630 / IS1B</strain>
    </source>
</reference>
<dbReference type="PROSITE" id="PS50234">
    <property type="entry name" value="VWFA"/>
    <property type="match status" value="1"/>
</dbReference>
<feature type="region of interest" description="Disordered" evidence="1">
    <location>
        <begin position="1"/>
        <end position="130"/>
    </location>
</feature>
<accession>E8R4P1</accession>
<evidence type="ECO:0000313" key="3">
    <source>
        <dbReference type="EMBL" id="ADV60632.1"/>
    </source>
</evidence>
<name>E8R4P1_ISOPI</name>
<organism evidence="3 4">
    <name type="scientific">Isosphaera pallida (strain ATCC 43644 / DSM 9630 / IS1B)</name>
    <dbReference type="NCBI Taxonomy" id="575540"/>
    <lineage>
        <taxon>Bacteria</taxon>
        <taxon>Pseudomonadati</taxon>
        <taxon>Planctomycetota</taxon>
        <taxon>Planctomycetia</taxon>
        <taxon>Isosphaerales</taxon>
        <taxon>Isosphaeraceae</taxon>
        <taxon>Isosphaera</taxon>
    </lineage>
</organism>